<evidence type="ECO:0000256" key="4">
    <source>
        <dbReference type="ARBA" id="ARBA00022989"/>
    </source>
</evidence>
<dbReference type="EMBL" id="AHJE01000065">
    <property type="protein sequence ID" value="EHP40422.1"/>
    <property type="molecule type" value="Genomic_DNA"/>
</dbReference>
<evidence type="ECO:0000256" key="2">
    <source>
        <dbReference type="ARBA" id="ARBA00009399"/>
    </source>
</evidence>
<evidence type="ECO:0000256" key="1">
    <source>
        <dbReference type="ARBA" id="ARBA00004141"/>
    </source>
</evidence>
<feature type="transmembrane region" description="Helical" evidence="6">
    <location>
        <begin position="107"/>
        <end position="128"/>
    </location>
</feature>
<evidence type="ECO:0000256" key="6">
    <source>
        <dbReference type="SAM" id="Phobius"/>
    </source>
</evidence>
<protein>
    <recommendedName>
        <fullName evidence="7">GtrA/DPMS transmembrane domain-containing protein</fullName>
    </recommendedName>
</protein>
<dbReference type="PATRIC" id="fig|1127483.3.peg.5079"/>
<feature type="transmembrane region" description="Helical" evidence="6">
    <location>
        <begin position="14"/>
        <end position="38"/>
    </location>
</feature>
<dbReference type="InterPro" id="IPR051401">
    <property type="entry name" value="GtrA_CellWall_Glycosyl"/>
</dbReference>
<sequence>MLARSGVYPQLAQIVRYGIVGVLNNLLGYVIYLAVTWLWLDPKLAVTMLYPIGVLTAYFGHARYSFSYKGGKLYVLLRYVIAQFIGYGANILMLYVFSDKLRFPHQVVQAVAIVVVGGILFLLFKYFVFPKQLREI</sequence>
<reference evidence="8 9" key="1">
    <citation type="journal article" date="2012" name="J. Bacteriol.">
        <title>De Novo Genome Project of Cupriavidus basilensis OR16.</title>
        <authorList>
            <person name="Cserhati M."/>
            <person name="Kriszt B."/>
            <person name="Szoboszlay S."/>
            <person name="Toth A."/>
            <person name="Szabo I."/>
            <person name="Tancsics A."/>
            <person name="Nagy I."/>
            <person name="Horvath B."/>
            <person name="Nagy I."/>
            <person name="Kukolya J."/>
        </authorList>
    </citation>
    <scope>NUCLEOTIDE SEQUENCE [LARGE SCALE GENOMIC DNA]</scope>
    <source>
        <strain evidence="8 9">OR16</strain>
    </source>
</reference>
<name>H1SAE9_9BURK</name>
<dbReference type="PANTHER" id="PTHR38459:SF1">
    <property type="entry name" value="PROPHAGE BACTOPRENOL-LINKED GLUCOSE TRANSLOCASE HOMOLOG"/>
    <property type="match status" value="1"/>
</dbReference>
<proteinExistence type="inferred from homology"/>
<dbReference type="Pfam" id="PF04138">
    <property type="entry name" value="GtrA_DPMS_TM"/>
    <property type="match status" value="1"/>
</dbReference>
<comment type="caution">
    <text evidence="8">The sequence shown here is derived from an EMBL/GenBank/DDBJ whole genome shotgun (WGS) entry which is preliminary data.</text>
</comment>
<comment type="subcellular location">
    <subcellularLocation>
        <location evidence="1">Membrane</location>
        <topology evidence="1">Multi-pass membrane protein</topology>
    </subcellularLocation>
</comment>
<dbReference type="GO" id="GO:0005886">
    <property type="term" value="C:plasma membrane"/>
    <property type="evidence" value="ECO:0007669"/>
    <property type="project" value="TreeGrafter"/>
</dbReference>
<comment type="similarity">
    <text evidence="2">Belongs to the GtrA family.</text>
</comment>
<keyword evidence="4 6" id="KW-1133">Transmembrane helix</keyword>
<dbReference type="Proteomes" id="UP000005808">
    <property type="component" value="Unassembled WGS sequence"/>
</dbReference>
<keyword evidence="3 6" id="KW-0812">Transmembrane</keyword>
<feature type="domain" description="GtrA/DPMS transmembrane" evidence="7">
    <location>
        <begin position="16"/>
        <end position="129"/>
    </location>
</feature>
<dbReference type="PANTHER" id="PTHR38459">
    <property type="entry name" value="PROPHAGE BACTOPRENOL-LINKED GLUCOSE TRANSLOCASE HOMOLOG"/>
    <property type="match status" value="1"/>
</dbReference>
<evidence type="ECO:0000256" key="3">
    <source>
        <dbReference type="ARBA" id="ARBA00022692"/>
    </source>
</evidence>
<evidence type="ECO:0000256" key="5">
    <source>
        <dbReference type="ARBA" id="ARBA00023136"/>
    </source>
</evidence>
<dbReference type="GO" id="GO:0000271">
    <property type="term" value="P:polysaccharide biosynthetic process"/>
    <property type="evidence" value="ECO:0007669"/>
    <property type="project" value="InterPro"/>
</dbReference>
<organism evidence="8 9">
    <name type="scientific">Cupriavidus basilensis OR16</name>
    <dbReference type="NCBI Taxonomy" id="1127483"/>
    <lineage>
        <taxon>Bacteria</taxon>
        <taxon>Pseudomonadati</taxon>
        <taxon>Pseudomonadota</taxon>
        <taxon>Betaproteobacteria</taxon>
        <taxon>Burkholderiales</taxon>
        <taxon>Burkholderiaceae</taxon>
        <taxon>Cupriavidus</taxon>
    </lineage>
</organism>
<evidence type="ECO:0000313" key="9">
    <source>
        <dbReference type="Proteomes" id="UP000005808"/>
    </source>
</evidence>
<dbReference type="InterPro" id="IPR007267">
    <property type="entry name" value="GtrA_DPMS_TM"/>
</dbReference>
<evidence type="ECO:0000313" key="8">
    <source>
        <dbReference type="EMBL" id="EHP40422.1"/>
    </source>
</evidence>
<feature type="transmembrane region" description="Helical" evidence="6">
    <location>
        <begin position="44"/>
        <end position="61"/>
    </location>
</feature>
<accession>H1SAE9</accession>
<feature type="transmembrane region" description="Helical" evidence="6">
    <location>
        <begin position="73"/>
        <end position="95"/>
    </location>
</feature>
<dbReference type="AlphaFoldDB" id="H1SAE9"/>
<evidence type="ECO:0000259" key="7">
    <source>
        <dbReference type="Pfam" id="PF04138"/>
    </source>
</evidence>
<keyword evidence="5 6" id="KW-0472">Membrane</keyword>
<gene>
    <name evidence="8" type="ORF">OR16_25398</name>
</gene>